<reference evidence="11" key="2">
    <citation type="journal article" date="2021" name="PeerJ">
        <title>Extensive microbial diversity within the chicken gut microbiome revealed by metagenomics and culture.</title>
        <authorList>
            <person name="Gilroy R."/>
            <person name="Ravi A."/>
            <person name="Getino M."/>
            <person name="Pursley I."/>
            <person name="Horton D.L."/>
            <person name="Alikhan N.F."/>
            <person name="Baker D."/>
            <person name="Gharbi K."/>
            <person name="Hall N."/>
            <person name="Watson M."/>
            <person name="Adriaenssens E.M."/>
            <person name="Foster-Nyarko E."/>
            <person name="Jarju S."/>
            <person name="Secka A."/>
            <person name="Antonio M."/>
            <person name="Oren A."/>
            <person name="Chaudhuri R.R."/>
            <person name="La Ragione R."/>
            <person name="Hildebrand F."/>
            <person name="Pallen M.J."/>
        </authorList>
    </citation>
    <scope>NUCLEOTIDE SEQUENCE</scope>
    <source>
        <strain evidence="11">13766</strain>
    </source>
</reference>
<evidence type="ECO:0000313" key="12">
    <source>
        <dbReference type="Proteomes" id="UP000824140"/>
    </source>
</evidence>
<dbReference type="InterPro" id="IPR038726">
    <property type="entry name" value="PDDEXK_AddAB-type"/>
</dbReference>
<gene>
    <name evidence="11" type="ORF">IAA84_09615</name>
</gene>
<dbReference type="InterPro" id="IPR049035">
    <property type="entry name" value="ADDB_N"/>
</dbReference>
<dbReference type="InterPro" id="IPR027417">
    <property type="entry name" value="P-loop_NTPase"/>
</dbReference>
<evidence type="ECO:0000256" key="3">
    <source>
        <dbReference type="ARBA" id="ARBA00022763"/>
    </source>
</evidence>
<dbReference type="GO" id="GO:0006281">
    <property type="term" value="P:DNA repair"/>
    <property type="evidence" value="ECO:0007669"/>
    <property type="project" value="UniProtKB-KW"/>
</dbReference>
<evidence type="ECO:0000256" key="9">
    <source>
        <dbReference type="ARBA" id="ARBA00023204"/>
    </source>
</evidence>
<comment type="caution">
    <text evidence="11">The sequence shown here is derived from an EMBL/GenBank/DDBJ whole genome shotgun (WGS) entry which is preliminary data.</text>
</comment>
<dbReference type="PANTHER" id="PTHR30591">
    <property type="entry name" value="RECBCD ENZYME SUBUNIT RECC"/>
    <property type="match status" value="1"/>
</dbReference>
<proteinExistence type="predicted"/>
<dbReference type="InterPro" id="IPR014017">
    <property type="entry name" value="DNA_helicase_UvrD-like_C"/>
</dbReference>
<dbReference type="GO" id="GO:0005524">
    <property type="term" value="F:ATP binding"/>
    <property type="evidence" value="ECO:0007669"/>
    <property type="project" value="UniProtKB-KW"/>
</dbReference>
<keyword evidence="2" id="KW-0547">Nucleotide-binding</keyword>
<keyword evidence="6" id="KW-0269">Exonuclease</keyword>
<dbReference type="PROSITE" id="PS51217">
    <property type="entry name" value="UVRD_HELICASE_CTER"/>
    <property type="match status" value="1"/>
</dbReference>
<name>A0A9D1G1A5_9FIRM</name>
<keyword evidence="8" id="KW-0238">DNA-binding</keyword>
<sequence length="1055" mass="116799">MPVEYVVGRSEAMLAALARTAREAVFLDQELIIIVPRQLTLETEIALFDALGIEGSFRLQICSTARFLARLFEETGAPEEARIDEQGRAMALYRAARALSGELTWYKDAFHQRGFSQRALKQLQLFRQAGMDGSALRACADKLDGSPARHKLADLSRLMEEYDRILAGHFQDGEGELWEALARLQDAAFLRDCAACFYGFDLMPPLLNELIAAMACVCRKMTVFFALEDDEEARDADVFLPARNAMRRLDERVRARGLERSVVKAGETIRRHAEIAHLARELFSRSPRAYVGAPGRVRLIAAADPNAEAMAVASLCRELARVKGWRYREMLIVTPDVESRRLALARAFALYGVPLSLSDSRGANQHPLGRTLIGVLRLLAGNYRAQDVIELARAGYMNIGDDETDRFANYIVAHGLRGNRFRRPVGDEALEAVRQAFFAPIEALEEALRPARTLRSQLEALFAFLREIDAYGKCAREQDRLMAQNEFTRAGESAQVWNRILSTLDQLLAIMGDKRLPLKVLTELIEQSLAAVELKGLPQSADAVAVQPLSRTFTAPVKALMLVGMTDGGSSAPSGLLTEPEQARVSGQAHVWLGPDGVELARVARMYLVSAIGMARSAVYFTYSLSAIDGSPLRPGLAVERLRRVFPEMPLSGEPSERILSGAVDAAVYRLAQGGSRAAAPALARLPEGRAALARFTRFLGWDARSGALGEKLAARLFGELARVSASRLEQYAQCPFRHFVTYGLAPQIVEPFALKPVDEGSFFHEAVRAFLSAQRLEIQDLPSDVAATRMESIADGLLDSMMSGPLGDTAVSRAERRRLRDTARRAAWMMAEQMRGSQFEPVALEVQFGDDEPRLTLHPRGGDSALYGRIDRVDQWKAGGYLRVIDYKRGGRALKMEEVYGGLQLQLMIYLAAALKKYGGKSAGAYYFAVADPVPLSDTRDPQEADALRKKNLRLDGVFPDDPEIVRAMATDPQEAMKVRLTKDGEFYKGTQIASPERFEEMMRTALDFCEQYVSEIRAGRTDIAPVCRGKRRACDFCDYKAICAQDGSTDRTV</sequence>
<dbReference type="AlphaFoldDB" id="A0A9D1G1A5"/>
<reference evidence="11" key="1">
    <citation type="submission" date="2020-10" db="EMBL/GenBank/DDBJ databases">
        <authorList>
            <person name="Gilroy R."/>
        </authorList>
    </citation>
    <scope>NUCLEOTIDE SEQUENCE</scope>
    <source>
        <strain evidence="11">13766</strain>
    </source>
</reference>
<dbReference type="GO" id="GO:0004527">
    <property type="term" value="F:exonuclease activity"/>
    <property type="evidence" value="ECO:0007669"/>
    <property type="project" value="UniProtKB-KW"/>
</dbReference>
<dbReference type="GO" id="GO:0004386">
    <property type="term" value="F:helicase activity"/>
    <property type="evidence" value="ECO:0007669"/>
    <property type="project" value="UniProtKB-KW"/>
</dbReference>
<dbReference type="EMBL" id="DVJN01000189">
    <property type="protein sequence ID" value="HIS93259.1"/>
    <property type="molecule type" value="Genomic_DNA"/>
</dbReference>
<evidence type="ECO:0000256" key="4">
    <source>
        <dbReference type="ARBA" id="ARBA00022801"/>
    </source>
</evidence>
<dbReference type="Pfam" id="PF12705">
    <property type="entry name" value="PDDEXK_1"/>
    <property type="match status" value="1"/>
</dbReference>
<dbReference type="Pfam" id="PF21445">
    <property type="entry name" value="ADDB_N"/>
    <property type="match status" value="1"/>
</dbReference>
<dbReference type="GO" id="GO:0003677">
    <property type="term" value="F:DNA binding"/>
    <property type="evidence" value="ECO:0007669"/>
    <property type="project" value="UniProtKB-KW"/>
</dbReference>
<dbReference type="Proteomes" id="UP000824140">
    <property type="component" value="Unassembled WGS sequence"/>
</dbReference>
<dbReference type="PANTHER" id="PTHR30591:SF1">
    <property type="entry name" value="RECBCD ENZYME SUBUNIT RECC"/>
    <property type="match status" value="1"/>
</dbReference>
<evidence type="ECO:0000256" key="7">
    <source>
        <dbReference type="ARBA" id="ARBA00022840"/>
    </source>
</evidence>
<evidence type="ECO:0000259" key="10">
    <source>
        <dbReference type="PROSITE" id="PS51217"/>
    </source>
</evidence>
<keyword evidence="4" id="KW-0378">Hydrolase</keyword>
<keyword evidence="7" id="KW-0067">ATP-binding</keyword>
<accession>A0A9D1G1A5</accession>
<dbReference type="InterPro" id="IPR011604">
    <property type="entry name" value="PDDEXK-like_dom_sf"/>
</dbReference>
<evidence type="ECO:0000256" key="6">
    <source>
        <dbReference type="ARBA" id="ARBA00022839"/>
    </source>
</evidence>
<keyword evidence="9" id="KW-0234">DNA repair</keyword>
<evidence type="ECO:0000256" key="1">
    <source>
        <dbReference type="ARBA" id="ARBA00022722"/>
    </source>
</evidence>
<dbReference type="GO" id="GO:0006310">
    <property type="term" value="P:DNA recombination"/>
    <property type="evidence" value="ECO:0007669"/>
    <property type="project" value="TreeGrafter"/>
</dbReference>
<keyword evidence="1" id="KW-0540">Nuclease</keyword>
<keyword evidence="3" id="KW-0227">DNA damage</keyword>
<dbReference type="Gene3D" id="3.40.50.300">
    <property type="entry name" value="P-loop containing nucleotide triphosphate hydrolases"/>
    <property type="match status" value="4"/>
</dbReference>
<keyword evidence="5" id="KW-0347">Helicase</keyword>
<protein>
    <submittedName>
        <fullName evidence="11">PD-(D/E)XK nuclease family protein</fullName>
    </submittedName>
</protein>
<evidence type="ECO:0000256" key="8">
    <source>
        <dbReference type="ARBA" id="ARBA00023125"/>
    </source>
</evidence>
<evidence type="ECO:0000256" key="5">
    <source>
        <dbReference type="ARBA" id="ARBA00022806"/>
    </source>
</evidence>
<dbReference type="SUPFAM" id="SSF52540">
    <property type="entry name" value="P-loop containing nucleoside triphosphate hydrolases"/>
    <property type="match status" value="1"/>
</dbReference>
<evidence type="ECO:0000313" key="11">
    <source>
        <dbReference type="EMBL" id="HIS93259.1"/>
    </source>
</evidence>
<dbReference type="Gene3D" id="3.90.320.10">
    <property type="match status" value="1"/>
</dbReference>
<feature type="domain" description="UvrD-like helicase C-terminal" evidence="10">
    <location>
        <begin position="266"/>
        <end position="542"/>
    </location>
</feature>
<organism evidence="11 12">
    <name type="scientific">Candidatus Alectryocaccomicrobium excrementavium</name>
    <dbReference type="NCBI Taxonomy" id="2840668"/>
    <lineage>
        <taxon>Bacteria</taxon>
        <taxon>Bacillati</taxon>
        <taxon>Bacillota</taxon>
        <taxon>Clostridia</taxon>
        <taxon>Candidatus Alectryocaccomicrobium</taxon>
    </lineage>
</organism>
<evidence type="ECO:0000256" key="2">
    <source>
        <dbReference type="ARBA" id="ARBA00022741"/>
    </source>
</evidence>